<evidence type="ECO:0000256" key="3">
    <source>
        <dbReference type="ARBA" id="ARBA00022729"/>
    </source>
</evidence>
<dbReference type="GO" id="GO:0004185">
    <property type="term" value="F:serine-type carboxypeptidase activity"/>
    <property type="evidence" value="ECO:0007669"/>
    <property type="project" value="InterPro"/>
</dbReference>
<dbReference type="eggNOG" id="COG2939">
    <property type="taxonomic scope" value="Bacteria"/>
</dbReference>
<dbReference type="HOGENOM" id="CLU_032786_0_0_5"/>
<dbReference type="InterPro" id="IPR029058">
    <property type="entry name" value="AB_hydrolase_fold"/>
</dbReference>
<dbReference type="AlphaFoldDB" id="A0A068TFW0"/>
<keyword evidence="3 7" id="KW-0732">Signal</keyword>
<sequence>MTFHRMIASLAVVLALSAPVLSGPAWAQQPRGGDENRERGRQTEQGAGGGIFSLIPADSTTEHVFKAPSGDLPYTATAGTLDLFGQDGNRSAKIFYTAYIAKNRTSGRPLTFAFNGGPGAASAYLHLGLVGPKILEFGATGDNGTTPRLKDNPESWLAFTDLVLIDPVGTGWSRAASNDAAGGYYGVRQDADSLSKAIALYVQKNNRLDAPKYLLGESYGGFRAAKVAVSLKNSQGMLASGIIMLSPLVEGRFLANSDDPLSAALQLPSLAAAEMERRNQFTPEKLADAERFAIGDYLVGLAGPSPTGQAADTLYGRVSELTGIPKDIVVRTRGFVGDVYAKQMGGPGKIVSPYDAAYAVPDAYPEDAVTRNDDPILEGYTRAYGAAFAAYARNELGFASEMTYSLLNEEVNRRWEWNGSRGGDSRSLASASTDIRDLLSVIPTFKLMIAHGYSDALTPYGASRYVIDHLPPELAAGRAELKVYRGGHMFYTRPDSRRSFAGDVRAFYEARATD</sequence>
<reference evidence="9" key="1">
    <citation type="journal article" date="2014" name="BMC Genomics">
        <title>Genome sequencing of two Neorhizobium galegae strains reveals a noeT gene responsible for the unusual acetylation of the nodulation factors.</title>
        <authorList>
            <person name="Osterman J."/>
            <person name="Marsh J."/>
            <person name="Laine P.K."/>
            <person name="Zeng Z."/>
            <person name="Alatalo E."/>
            <person name="Sullivan J.T."/>
            <person name="Young J.P."/>
            <person name="Thomas-Oates J."/>
            <person name="Paulin L."/>
            <person name="Lindstrom K."/>
        </authorList>
    </citation>
    <scope>NUCLEOTIDE SEQUENCE [LARGE SCALE GENOMIC DNA]</scope>
    <source>
        <strain evidence="9">HAMBI 1141</strain>
        <plasmid evidence="9">II</plasmid>
    </source>
</reference>
<gene>
    <name evidence="8" type="ORF">RG1141_PA01100</name>
</gene>
<accession>A0A068TFW0</accession>
<evidence type="ECO:0000256" key="6">
    <source>
        <dbReference type="SAM" id="MobiDB-lite"/>
    </source>
</evidence>
<evidence type="ECO:0000313" key="8">
    <source>
        <dbReference type="EMBL" id="CDN56946.1"/>
    </source>
</evidence>
<dbReference type="PATRIC" id="fig|1028801.3.peg.4706"/>
<keyword evidence="1 8" id="KW-0121">Carboxypeptidase</keyword>
<dbReference type="Pfam" id="PF00450">
    <property type="entry name" value="Peptidase_S10"/>
    <property type="match status" value="1"/>
</dbReference>
<dbReference type="PANTHER" id="PTHR11802:SF3">
    <property type="entry name" value="RETINOID-INDUCIBLE SERINE CARBOXYPEPTIDASE"/>
    <property type="match status" value="1"/>
</dbReference>
<dbReference type="EMBL" id="HG938356">
    <property type="protein sequence ID" value="CDN56946.1"/>
    <property type="molecule type" value="Genomic_DNA"/>
</dbReference>
<feature type="region of interest" description="Disordered" evidence="6">
    <location>
        <begin position="24"/>
        <end position="51"/>
    </location>
</feature>
<evidence type="ECO:0000256" key="4">
    <source>
        <dbReference type="ARBA" id="ARBA00022801"/>
    </source>
</evidence>
<dbReference type="SUPFAM" id="SSF53474">
    <property type="entry name" value="alpha/beta-Hydrolases"/>
    <property type="match status" value="1"/>
</dbReference>
<feature type="compositionally biased region" description="Basic and acidic residues" evidence="6">
    <location>
        <begin position="32"/>
        <end position="42"/>
    </location>
</feature>
<dbReference type="Gene3D" id="3.40.50.1820">
    <property type="entry name" value="alpha/beta hydrolase"/>
    <property type="match status" value="1"/>
</dbReference>
<dbReference type="Proteomes" id="UP000028186">
    <property type="component" value="Plasmid pHAMBI1141a"/>
</dbReference>
<geneLocation type="plasmid" evidence="9">
    <name>II</name>
</geneLocation>
<organism evidence="8 9">
    <name type="scientific">Neorhizobium galegae bv. officinalis bv. officinalis str. HAMBI 1141</name>
    <dbReference type="NCBI Taxonomy" id="1028801"/>
    <lineage>
        <taxon>Bacteria</taxon>
        <taxon>Pseudomonadati</taxon>
        <taxon>Pseudomonadota</taxon>
        <taxon>Alphaproteobacteria</taxon>
        <taxon>Hyphomicrobiales</taxon>
        <taxon>Rhizobiaceae</taxon>
        <taxon>Rhizobium/Agrobacterium group</taxon>
        <taxon>Neorhizobium</taxon>
    </lineage>
</organism>
<dbReference type="InterPro" id="IPR001563">
    <property type="entry name" value="Peptidase_S10"/>
</dbReference>
<keyword evidence="5" id="KW-0325">Glycoprotein</keyword>
<evidence type="ECO:0000256" key="2">
    <source>
        <dbReference type="ARBA" id="ARBA00022670"/>
    </source>
</evidence>
<dbReference type="PANTHER" id="PTHR11802">
    <property type="entry name" value="SERINE PROTEASE FAMILY S10 SERINE CARBOXYPEPTIDASE"/>
    <property type="match status" value="1"/>
</dbReference>
<dbReference type="GO" id="GO:0006508">
    <property type="term" value="P:proteolysis"/>
    <property type="evidence" value="ECO:0007669"/>
    <property type="project" value="UniProtKB-KW"/>
</dbReference>
<keyword evidence="8" id="KW-0614">Plasmid</keyword>
<protein>
    <submittedName>
        <fullName evidence="8">Peptidase S10 serine carboxypeptidase</fullName>
    </submittedName>
</protein>
<proteinExistence type="predicted"/>
<feature type="chain" id="PRO_5001653910" evidence="7">
    <location>
        <begin position="28"/>
        <end position="514"/>
    </location>
</feature>
<evidence type="ECO:0000256" key="1">
    <source>
        <dbReference type="ARBA" id="ARBA00022645"/>
    </source>
</evidence>
<evidence type="ECO:0000256" key="5">
    <source>
        <dbReference type="ARBA" id="ARBA00023180"/>
    </source>
</evidence>
<keyword evidence="2" id="KW-0645">Protease</keyword>
<dbReference type="KEGG" id="ngl:RG1141_PA01100"/>
<evidence type="ECO:0000256" key="7">
    <source>
        <dbReference type="SAM" id="SignalP"/>
    </source>
</evidence>
<name>A0A068TFW0_NEOGA</name>
<keyword evidence="4" id="KW-0378">Hydrolase</keyword>
<feature type="signal peptide" evidence="7">
    <location>
        <begin position="1"/>
        <end position="27"/>
    </location>
</feature>
<evidence type="ECO:0000313" key="9">
    <source>
        <dbReference type="Proteomes" id="UP000028186"/>
    </source>
</evidence>